<dbReference type="SMART" id="SM00360">
    <property type="entry name" value="RRM"/>
    <property type="match status" value="1"/>
</dbReference>
<protein>
    <recommendedName>
        <fullName evidence="8">Nuclear transport factor 2</fullName>
    </recommendedName>
</protein>
<dbReference type="EMBL" id="KZ501856">
    <property type="protein sequence ID" value="PKU87696.1"/>
    <property type="molecule type" value="Genomic_DNA"/>
</dbReference>
<dbReference type="Proteomes" id="UP000233837">
    <property type="component" value="Unassembled WGS sequence"/>
</dbReference>
<dbReference type="GO" id="GO:1990904">
    <property type="term" value="C:ribonucleoprotein complex"/>
    <property type="evidence" value="ECO:0007669"/>
    <property type="project" value="TreeGrafter"/>
</dbReference>
<dbReference type="InterPro" id="IPR032710">
    <property type="entry name" value="NTF2-like_dom_sf"/>
</dbReference>
<evidence type="ECO:0000256" key="2">
    <source>
        <dbReference type="PROSITE-ProRule" id="PRU00176"/>
    </source>
</evidence>
<feature type="region of interest" description="Disordered" evidence="3">
    <location>
        <begin position="183"/>
        <end position="223"/>
    </location>
</feature>
<feature type="domain" description="NTF2" evidence="5">
    <location>
        <begin position="14"/>
        <end position="128"/>
    </location>
</feature>
<dbReference type="CDD" id="cd00590">
    <property type="entry name" value="RRM_SF"/>
    <property type="match status" value="1"/>
</dbReference>
<dbReference type="SUPFAM" id="SSF54427">
    <property type="entry name" value="NTF2-like"/>
    <property type="match status" value="1"/>
</dbReference>
<dbReference type="AlphaFoldDB" id="A0A2I0XIF3"/>
<gene>
    <name evidence="6" type="ORF">MA16_Dca017756</name>
</gene>
<dbReference type="STRING" id="906689.A0A2I0XIF3"/>
<dbReference type="PANTHER" id="PTHR10693:SF58">
    <property type="entry name" value="OS02G0131700 PROTEIN"/>
    <property type="match status" value="1"/>
</dbReference>
<accession>A0A2I0XIF3</accession>
<dbReference type="InterPro" id="IPR012677">
    <property type="entry name" value="Nucleotide-bd_a/b_plait_sf"/>
</dbReference>
<dbReference type="FunFam" id="3.10.450.50:FF:000003">
    <property type="entry name" value="Nuclear transport factor 2 family protein"/>
    <property type="match status" value="1"/>
</dbReference>
<dbReference type="Pfam" id="PF02136">
    <property type="entry name" value="NTF2"/>
    <property type="match status" value="1"/>
</dbReference>
<dbReference type="Pfam" id="PF00076">
    <property type="entry name" value="RRM_1"/>
    <property type="match status" value="1"/>
</dbReference>
<dbReference type="InterPro" id="IPR018222">
    <property type="entry name" value="Nuclear_transport_factor_2_euk"/>
</dbReference>
<evidence type="ECO:0000313" key="6">
    <source>
        <dbReference type="EMBL" id="PKU87696.1"/>
    </source>
</evidence>
<dbReference type="GO" id="GO:0005829">
    <property type="term" value="C:cytosol"/>
    <property type="evidence" value="ECO:0007669"/>
    <property type="project" value="TreeGrafter"/>
</dbReference>
<feature type="domain" description="RRM" evidence="4">
    <location>
        <begin position="321"/>
        <end position="405"/>
    </location>
</feature>
<sequence length="477" mass="52836">MASAFPGQVSAAQVGSFFLGQYYPFLQQTPNLVHQFYTNTSTMIRYNGDASEKASGMAEIHNLIVQLNFTEIEIITAHSLESWDGGVLVTVSGFVQAKDFIFRRKFVETFFLAPQEKGYFVLNDIFLLEEEQVHQHPAAMMTPTDYETKLDALNYDTQFDPSNQLQDPVSSYMLAEDIPARDFISPPLPADENSQLDNYSVPGQPNQTSDRDLTTDETPVELTGGSVSSVQNILREMPVHEEEPAGEQPKHTYASILRTAKAQVVPQFTSMNKTAPVLPEWHHAQQSTQQQAQSTIFSLPEKSSRDLSDEASAFEDEGESKSVYVGNLPASISTSDLEQEFRNFGRIKPDGVTIRSRKEAGVFYAFIEFEDAVGVQNALMATPVLLNGRIIHVEGRRPNSGASRGGRRGRGRGGYPTEASRGRFGGRSFGSRGSGLDNDREYSNRPRANGYIQRLPRQERGILGSTSPTTMAVNPKL</sequence>
<feature type="compositionally biased region" description="Polar residues" evidence="3">
    <location>
        <begin position="192"/>
        <end position="208"/>
    </location>
</feature>
<evidence type="ECO:0000256" key="3">
    <source>
        <dbReference type="SAM" id="MobiDB-lite"/>
    </source>
</evidence>
<evidence type="ECO:0000259" key="5">
    <source>
        <dbReference type="PROSITE" id="PS50177"/>
    </source>
</evidence>
<dbReference type="InterPro" id="IPR039539">
    <property type="entry name" value="Ras_GTPase_bind_prot"/>
</dbReference>
<feature type="region of interest" description="Disordered" evidence="3">
    <location>
        <begin position="395"/>
        <end position="448"/>
    </location>
</feature>
<dbReference type="PANTHER" id="PTHR10693">
    <property type="entry name" value="RAS GTPASE-ACTIVATING PROTEIN-BINDING PROTEIN"/>
    <property type="match status" value="1"/>
</dbReference>
<dbReference type="PROSITE" id="PS50177">
    <property type="entry name" value="NTF2_DOMAIN"/>
    <property type="match status" value="1"/>
</dbReference>
<reference evidence="6 7" key="2">
    <citation type="journal article" date="2017" name="Nature">
        <title>The Apostasia genome and the evolution of orchids.</title>
        <authorList>
            <person name="Zhang G.Q."/>
            <person name="Liu K.W."/>
            <person name="Li Z."/>
            <person name="Lohaus R."/>
            <person name="Hsiao Y.Y."/>
            <person name="Niu S.C."/>
            <person name="Wang J.Y."/>
            <person name="Lin Y.C."/>
            <person name="Xu Q."/>
            <person name="Chen L.J."/>
            <person name="Yoshida K."/>
            <person name="Fujiwara S."/>
            <person name="Wang Z.W."/>
            <person name="Zhang Y.Q."/>
            <person name="Mitsuda N."/>
            <person name="Wang M."/>
            <person name="Liu G.H."/>
            <person name="Pecoraro L."/>
            <person name="Huang H.X."/>
            <person name="Xiao X.J."/>
            <person name="Lin M."/>
            <person name="Wu X.Y."/>
            <person name="Wu W.L."/>
            <person name="Chen Y.Y."/>
            <person name="Chang S.B."/>
            <person name="Sakamoto S."/>
            <person name="Ohme-Takagi M."/>
            <person name="Yagi M."/>
            <person name="Zeng S.J."/>
            <person name="Shen C.Y."/>
            <person name="Yeh C.M."/>
            <person name="Luo Y.B."/>
            <person name="Tsai W.C."/>
            <person name="Van de Peer Y."/>
            <person name="Liu Z.J."/>
        </authorList>
    </citation>
    <scope>NUCLEOTIDE SEQUENCE [LARGE SCALE GENOMIC DNA]</scope>
    <source>
        <tissue evidence="6">The whole plant</tissue>
    </source>
</reference>
<dbReference type="InterPro" id="IPR035979">
    <property type="entry name" value="RBD_domain_sf"/>
</dbReference>
<dbReference type="InterPro" id="IPR000504">
    <property type="entry name" value="RRM_dom"/>
</dbReference>
<evidence type="ECO:0000313" key="7">
    <source>
        <dbReference type="Proteomes" id="UP000233837"/>
    </source>
</evidence>
<name>A0A2I0XIF3_9ASPA</name>
<evidence type="ECO:0000256" key="1">
    <source>
        <dbReference type="ARBA" id="ARBA00022884"/>
    </source>
</evidence>
<evidence type="ECO:0000259" key="4">
    <source>
        <dbReference type="PROSITE" id="PS50102"/>
    </source>
</evidence>
<evidence type="ECO:0008006" key="8">
    <source>
        <dbReference type="Google" id="ProtNLM"/>
    </source>
</evidence>
<dbReference type="CDD" id="cd00780">
    <property type="entry name" value="NTF2"/>
    <property type="match status" value="1"/>
</dbReference>
<keyword evidence="1 2" id="KW-0694">RNA-binding</keyword>
<dbReference type="GO" id="GO:0003729">
    <property type="term" value="F:mRNA binding"/>
    <property type="evidence" value="ECO:0007669"/>
    <property type="project" value="TreeGrafter"/>
</dbReference>
<dbReference type="SUPFAM" id="SSF54928">
    <property type="entry name" value="RNA-binding domain, RBD"/>
    <property type="match status" value="1"/>
</dbReference>
<dbReference type="InterPro" id="IPR002075">
    <property type="entry name" value="NTF2_dom"/>
</dbReference>
<dbReference type="PROSITE" id="PS50102">
    <property type="entry name" value="RRM"/>
    <property type="match status" value="1"/>
</dbReference>
<dbReference type="Gene3D" id="3.30.70.330">
    <property type="match status" value="1"/>
</dbReference>
<proteinExistence type="predicted"/>
<reference evidence="6 7" key="1">
    <citation type="journal article" date="2016" name="Sci. Rep.">
        <title>The Dendrobium catenatum Lindl. genome sequence provides insights into polysaccharide synthase, floral development and adaptive evolution.</title>
        <authorList>
            <person name="Zhang G.Q."/>
            <person name="Xu Q."/>
            <person name="Bian C."/>
            <person name="Tsai W.C."/>
            <person name="Yeh C.M."/>
            <person name="Liu K.W."/>
            <person name="Yoshida K."/>
            <person name="Zhang L.S."/>
            <person name="Chang S.B."/>
            <person name="Chen F."/>
            <person name="Shi Y."/>
            <person name="Su Y.Y."/>
            <person name="Zhang Y.Q."/>
            <person name="Chen L.J."/>
            <person name="Yin Y."/>
            <person name="Lin M."/>
            <person name="Huang H."/>
            <person name="Deng H."/>
            <person name="Wang Z.W."/>
            <person name="Zhu S.L."/>
            <person name="Zhao X."/>
            <person name="Deng C."/>
            <person name="Niu S.C."/>
            <person name="Huang J."/>
            <person name="Wang M."/>
            <person name="Liu G.H."/>
            <person name="Yang H.J."/>
            <person name="Xiao X.J."/>
            <person name="Hsiao Y.Y."/>
            <person name="Wu W.L."/>
            <person name="Chen Y.Y."/>
            <person name="Mitsuda N."/>
            <person name="Ohme-Takagi M."/>
            <person name="Luo Y.B."/>
            <person name="Van de Peer Y."/>
            <person name="Liu Z.J."/>
        </authorList>
    </citation>
    <scope>NUCLEOTIDE SEQUENCE [LARGE SCALE GENOMIC DNA]</scope>
    <source>
        <tissue evidence="6">The whole plant</tissue>
    </source>
</reference>
<keyword evidence="7" id="KW-1185">Reference proteome</keyword>
<dbReference type="Gene3D" id="3.10.450.50">
    <property type="match status" value="1"/>
</dbReference>
<organism evidence="6 7">
    <name type="scientific">Dendrobium catenatum</name>
    <dbReference type="NCBI Taxonomy" id="906689"/>
    <lineage>
        <taxon>Eukaryota</taxon>
        <taxon>Viridiplantae</taxon>
        <taxon>Streptophyta</taxon>
        <taxon>Embryophyta</taxon>
        <taxon>Tracheophyta</taxon>
        <taxon>Spermatophyta</taxon>
        <taxon>Magnoliopsida</taxon>
        <taxon>Liliopsida</taxon>
        <taxon>Asparagales</taxon>
        <taxon>Orchidaceae</taxon>
        <taxon>Epidendroideae</taxon>
        <taxon>Malaxideae</taxon>
        <taxon>Dendrobiinae</taxon>
        <taxon>Dendrobium</taxon>
    </lineage>
</organism>
<dbReference type="OrthoDB" id="339151at2759"/>